<dbReference type="Proteomes" id="UP000265716">
    <property type="component" value="Unassembled WGS sequence"/>
</dbReference>
<comment type="caution">
    <text evidence="5">The sequence shown here is derived from an EMBL/GenBank/DDBJ whole genome shotgun (WGS) entry which is preliminary data.</text>
</comment>
<feature type="compositionally biased region" description="Low complexity" evidence="4">
    <location>
        <begin position="13"/>
        <end position="22"/>
    </location>
</feature>
<dbReference type="PROSITE" id="PS50088">
    <property type="entry name" value="ANK_REPEAT"/>
    <property type="match status" value="1"/>
</dbReference>
<name>A0A397DP99_APHAT</name>
<proteinExistence type="predicted"/>
<evidence type="ECO:0000313" key="5">
    <source>
        <dbReference type="EMBL" id="RHY67866.1"/>
    </source>
</evidence>
<protein>
    <submittedName>
        <fullName evidence="5">Uncharacterized protein</fullName>
    </submittedName>
</protein>
<dbReference type="InterPro" id="IPR036770">
    <property type="entry name" value="Ankyrin_rpt-contain_sf"/>
</dbReference>
<organism evidence="5 6">
    <name type="scientific">Aphanomyces astaci</name>
    <name type="common">Crayfish plague agent</name>
    <dbReference type="NCBI Taxonomy" id="112090"/>
    <lineage>
        <taxon>Eukaryota</taxon>
        <taxon>Sar</taxon>
        <taxon>Stramenopiles</taxon>
        <taxon>Oomycota</taxon>
        <taxon>Saprolegniomycetes</taxon>
        <taxon>Saprolegniales</taxon>
        <taxon>Verrucalvaceae</taxon>
        <taxon>Aphanomyces</taxon>
    </lineage>
</organism>
<evidence type="ECO:0000256" key="4">
    <source>
        <dbReference type="SAM" id="MobiDB-lite"/>
    </source>
</evidence>
<reference evidence="5 6" key="1">
    <citation type="submission" date="2018-08" db="EMBL/GenBank/DDBJ databases">
        <title>Aphanomyces genome sequencing and annotation.</title>
        <authorList>
            <person name="Minardi D."/>
            <person name="Oidtmann B."/>
            <person name="Van Der Giezen M."/>
            <person name="Studholme D.J."/>
        </authorList>
    </citation>
    <scope>NUCLEOTIDE SEQUENCE [LARGE SCALE GENOMIC DNA]</scope>
    <source>
        <strain evidence="5 6">SA</strain>
    </source>
</reference>
<dbReference type="SMART" id="SM00248">
    <property type="entry name" value="ANK"/>
    <property type="match status" value="3"/>
</dbReference>
<dbReference type="Gene3D" id="1.25.40.20">
    <property type="entry name" value="Ankyrin repeat-containing domain"/>
    <property type="match status" value="1"/>
</dbReference>
<evidence type="ECO:0000313" key="6">
    <source>
        <dbReference type="Proteomes" id="UP000265716"/>
    </source>
</evidence>
<keyword evidence="1" id="KW-0677">Repeat</keyword>
<feature type="repeat" description="ANK" evidence="3">
    <location>
        <begin position="137"/>
        <end position="170"/>
    </location>
</feature>
<feature type="compositionally biased region" description="Polar residues" evidence="4">
    <location>
        <begin position="32"/>
        <end position="54"/>
    </location>
</feature>
<dbReference type="VEuPathDB" id="FungiDB:H257_01473"/>
<dbReference type="PANTHER" id="PTHR24126:SF14">
    <property type="entry name" value="ANK_REP_REGION DOMAIN-CONTAINING PROTEIN"/>
    <property type="match status" value="1"/>
</dbReference>
<feature type="region of interest" description="Disordered" evidence="4">
    <location>
        <begin position="1"/>
        <end position="77"/>
    </location>
</feature>
<dbReference type="InterPro" id="IPR002110">
    <property type="entry name" value="Ankyrin_rpt"/>
</dbReference>
<evidence type="ECO:0000256" key="1">
    <source>
        <dbReference type="ARBA" id="ARBA00022737"/>
    </source>
</evidence>
<feature type="non-terminal residue" evidence="5">
    <location>
        <position position="242"/>
    </location>
</feature>
<dbReference type="PANTHER" id="PTHR24126">
    <property type="entry name" value="ANKYRIN REPEAT, PH AND SEC7 DOMAIN CONTAINING PROTEIN SECG-RELATED"/>
    <property type="match status" value="1"/>
</dbReference>
<dbReference type="Pfam" id="PF12796">
    <property type="entry name" value="Ank_2"/>
    <property type="match status" value="1"/>
</dbReference>
<gene>
    <name evidence="5" type="ORF">DYB38_013003</name>
</gene>
<evidence type="ECO:0000256" key="2">
    <source>
        <dbReference type="ARBA" id="ARBA00023043"/>
    </source>
</evidence>
<dbReference type="EMBL" id="QUTC01003871">
    <property type="protein sequence ID" value="RHY67866.1"/>
    <property type="molecule type" value="Genomic_DNA"/>
</dbReference>
<sequence>MGIDDETREVSARSDASSSTASYHIPHKTHRSATVDSLTDTGTPTNNTSFTSTQHYEEDFVSSPKGKGAGQTTSISATRGSLTNLSLSDLANATSRVRPNGRDSLMVRPTETLQHMDPSFHDVRATMNAPRYDFDTEGLSPLIIAARAGDVVEVNALLVQPGTDVLRRDPTFGQSAMHFAVRGGHMSVLKALCSPHIVSSIINVPDNRRNTPLHLASAKSRRITKLLLENGADTTFFNIRNQ</sequence>
<evidence type="ECO:0000256" key="3">
    <source>
        <dbReference type="PROSITE-ProRule" id="PRU00023"/>
    </source>
</evidence>
<accession>A0A397DP99</accession>
<keyword evidence="2 3" id="KW-0040">ANK repeat</keyword>
<dbReference type="AlphaFoldDB" id="A0A397DP99"/>
<dbReference type="SUPFAM" id="SSF48403">
    <property type="entry name" value="Ankyrin repeat"/>
    <property type="match status" value="1"/>
</dbReference>